<dbReference type="Proteomes" id="UP000662814">
    <property type="component" value="Chromosome"/>
</dbReference>
<dbReference type="RefSeq" id="WP_166992365.1">
    <property type="nucleotide sequence ID" value="NZ_CP061169.1"/>
</dbReference>
<name>A0ABX6YFV8_9MICO</name>
<evidence type="ECO:0000313" key="2">
    <source>
        <dbReference type="Proteomes" id="UP000662814"/>
    </source>
</evidence>
<evidence type="ECO:0000313" key="1">
    <source>
        <dbReference type="EMBL" id="QPZ37277.1"/>
    </source>
</evidence>
<sequence>MDAATQTRQLWTDLPESLTARIGAVLGDVVSAESQPRGFSTGVAARVVTSTGGRAFVKAADRRRNAGTVDLHRREASILGTVPLGPAAPQLIGTAEDKNWFAIVVEDIEGRHPGVRAGDTVRVLDALHALPPLTRDYGLPVAAEAEAEAMQGWHQLDGASNDVVPPWAERHRAVLAACADGVAEALRGESLQHVDTRDDNILIEHDGTVRIIDWPWASIGCGWFDALGYLIDARMRGEPIDTDALLGQHPVFANAREENITAVLAGLAGHFLDKARRPAPPFMPSLRKFQRAEGLTALTWACERVERAPRTK</sequence>
<gene>
    <name evidence="1" type="ORF">HCR76_10480</name>
</gene>
<dbReference type="InterPro" id="IPR011009">
    <property type="entry name" value="Kinase-like_dom_sf"/>
</dbReference>
<dbReference type="SUPFAM" id="SSF56112">
    <property type="entry name" value="Protein kinase-like (PK-like)"/>
    <property type="match status" value="1"/>
</dbReference>
<organism evidence="1 2">
    <name type="scientific">Paramicrobacterium chengjingii</name>
    <dbReference type="NCBI Taxonomy" id="2769067"/>
    <lineage>
        <taxon>Bacteria</taxon>
        <taxon>Bacillati</taxon>
        <taxon>Actinomycetota</taxon>
        <taxon>Actinomycetes</taxon>
        <taxon>Micrococcales</taxon>
        <taxon>Microbacteriaceae</taxon>
        <taxon>Paramicrobacterium</taxon>
    </lineage>
</organism>
<protein>
    <submittedName>
        <fullName evidence="1">Phosphotransferase</fullName>
    </submittedName>
</protein>
<dbReference type="Gene3D" id="3.90.1200.10">
    <property type="match status" value="1"/>
</dbReference>
<proteinExistence type="predicted"/>
<accession>A0ABX6YFV8</accession>
<dbReference type="EMBL" id="CP061169">
    <property type="protein sequence ID" value="QPZ37277.1"/>
    <property type="molecule type" value="Genomic_DNA"/>
</dbReference>
<keyword evidence="2" id="KW-1185">Reference proteome</keyword>
<reference evidence="1 2" key="1">
    <citation type="submission" date="2020-12" db="EMBL/GenBank/DDBJ databases">
        <title>Microbacterium sp. HY060.</title>
        <authorList>
            <person name="Zhou J."/>
        </authorList>
    </citation>
    <scope>NUCLEOTIDE SEQUENCE [LARGE SCALE GENOMIC DNA]</scope>
    <source>
        <strain evidence="1 2">HY60</strain>
    </source>
</reference>